<evidence type="ECO:0000256" key="3">
    <source>
        <dbReference type="ARBA" id="ARBA00022840"/>
    </source>
</evidence>
<dbReference type="FunFam" id="3.40.50.300:FF:000134">
    <property type="entry name" value="Iron-enterobactin ABC transporter ATP-binding protein"/>
    <property type="match status" value="1"/>
</dbReference>
<evidence type="ECO:0000256" key="2">
    <source>
        <dbReference type="ARBA" id="ARBA00022741"/>
    </source>
</evidence>
<dbReference type="PANTHER" id="PTHR42794:SF2">
    <property type="entry name" value="ABC TRANSPORTER ATP-BINDING PROTEIN"/>
    <property type="match status" value="1"/>
</dbReference>
<accession>A0A0F5HTY3</accession>
<dbReference type="SMART" id="SM00382">
    <property type="entry name" value="AAA"/>
    <property type="match status" value="1"/>
</dbReference>
<dbReference type="PROSITE" id="PS00211">
    <property type="entry name" value="ABC_TRANSPORTER_1"/>
    <property type="match status" value="1"/>
</dbReference>
<dbReference type="SUPFAM" id="SSF52540">
    <property type="entry name" value="P-loop containing nucleoside triphosphate hydrolases"/>
    <property type="match status" value="1"/>
</dbReference>
<evidence type="ECO:0000256" key="1">
    <source>
        <dbReference type="ARBA" id="ARBA00022448"/>
    </source>
</evidence>
<evidence type="ECO:0000313" key="6">
    <source>
        <dbReference type="Proteomes" id="UP000031563"/>
    </source>
</evidence>
<keyword evidence="2" id="KW-0547">Nucleotide-binding</keyword>
<organism evidence="5 6">
    <name type="scientific">Bacillus thermotolerans</name>
    <name type="common">Quasibacillus thermotolerans</name>
    <dbReference type="NCBI Taxonomy" id="1221996"/>
    <lineage>
        <taxon>Bacteria</taxon>
        <taxon>Bacillati</taxon>
        <taxon>Bacillota</taxon>
        <taxon>Bacilli</taxon>
        <taxon>Bacillales</taxon>
        <taxon>Bacillaceae</taxon>
        <taxon>Bacillus</taxon>
    </lineage>
</organism>
<comment type="caution">
    <text evidence="5">The sequence shown here is derived from an EMBL/GenBank/DDBJ whole genome shotgun (WGS) entry which is preliminary data.</text>
</comment>
<dbReference type="GO" id="GO:0005524">
    <property type="term" value="F:ATP binding"/>
    <property type="evidence" value="ECO:0007669"/>
    <property type="project" value="UniProtKB-KW"/>
</dbReference>
<keyword evidence="1" id="KW-0813">Transport</keyword>
<dbReference type="Gene3D" id="3.40.50.300">
    <property type="entry name" value="P-loop containing nucleotide triphosphate hydrolases"/>
    <property type="match status" value="1"/>
</dbReference>
<dbReference type="PANTHER" id="PTHR42794">
    <property type="entry name" value="HEMIN IMPORT ATP-BINDING PROTEIN HMUV"/>
    <property type="match status" value="1"/>
</dbReference>
<dbReference type="AlphaFoldDB" id="A0A0F5HTY3"/>
<protein>
    <submittedName>
        <fullName evidence="5">Vitamin B12 ABC transporter, ATPase component BtuD</fullName>
    </submittedName>
</protein>
<name>A0A0F5HTY3_BACTR</name>
<gene>
    <name evidence="5" type="ORF">QY95_02918</name>
</gene>
<dbReference type="GO" id="GO:0016887">
    <property type="term" value="F:ATP hydrolysis activity"/>
    <property type="evidence" value="ECO:0007669"/>
    <property type="project" value="InterPro"/>
</dbReference>
<sequence length="266" mass="29530">MNISVKNVTSCIGGREILKDIELRVHSGEFVGIIGPNGSGKSTLLKNIYRVLKPDAGVIELEDEDIFKLPSRKVAQNVAVVSQDTPSLFDFDVAEIVSMGRTPHKKFLEADSRKDRDIVYECLEKVGMAKYVHTTFSSLSGGEKQRVMIARALAQEAKVLVLDEPTNHLDIHHQLQILNLARELNVTVAAALHDLNIAAYYCDFIYVMNQGEIVEAGKPLDVLTKGMLRRVFQVEADVMIHPVTNKVHITYLPDGLVSRPELAASR</sequence>
<dbReference type="InterPro" id="IPR017871">
    <property type="entry name" value="ABC_transporter-like_CS"/>
</dbReference>
<keyword evidence="3" id="KW-0067">ATP-binding</keyword>
<reference evidence="5" key="1">
    <citation type="submission" date="2015-02" db="EMBL/GenBank/DDBJ databases">
        <title>Genome Assembly of Bacillaceae bacterium MTCC 8252.</title>
        <authorList>
            <person name="Verma A."/>
            <person name="Khatri I."/>
            <person name="Mual P."/>
            <person name="Subramanian S."/>
            <person name="Krishnamurthi S."/>
        </authorList>
    </citation>
    <scope>NUCLEOTIDE SEQUENCE [LARGE SCALE GENOMIC DNA]</scope>
    <source>
        <strain evidence="5">MTCC 8252</strain>
    </source>
</reference>
<dbReference type="Proteomes" id="UP000031563">
    <property type="component" value="Unassembled WGS sequence"/>
</dbReference>
<keyword evidence="6" id="KW-1185">Reference proteome</keyword>
<dbReference type="InterPro" id="IPR003593">
    <property type="entry name" value="AAA+_ATPase"/>
</dbReference>
<dbReference type="CDD" id="cd03214">
    <property type="entry name" value="ABC_Iron-Siderophores_B12_Hemin"/>
    <property type="match status" value="1"/>
</dbReference>
<dbReference type="Pfam" id="PF00005">
    <property type="entry name" value="ABC_tran"/>
    <property type="match status" value="1"/>
</dbReference>
<evidence type="ECO:0000313" key="5">
    <source>
        <dbReference type="EMBL" id="KKB36844.1"/>
    </source>
</evidence>
<feature type="domain" description="ABC transporter" evidence="4">
    <location>
        <begin position="3"/>
        <end position="235"/>
    </location>
</feature>
<dbReference type="PROSITE" id="PS50893">
    <property type="entry name" value="ABC_TRANSPORTER_2"/>
    <property type="match status" value="1"/>
</dbReference>
<proteinExistence type="predicted"/>
<dbReference type="InterPro" id="IPR027417">
    <property type="entry name" value="P-loop_NTPase"/>
</dbReference>
<dbReference type="EMBL" id="JWIR02000058">
    <property type="protein sequence ID" value="KKB36844.1"/>
    <property type="molecule type" value="Genomic_DNA"/>
</dbReference>
<dbReference type="OrthoDB" id="9787851at2"/>
<dbReference type="InterPro" id="IPR003439">
    <property type="entry name" value="ABC_transporter-like_ATP-bd"/>
</dbReference>
<evidence type="ECO:0000259" key="4">
    <source>
        <dbReference type="PROSITE" id="PS50893"/>
    </source>
</evidence>
<dbReference type="STRING" id="1221996.QY95_02918"/>
<dbReference type="RefSeq" id="WP_040048063.1">
    <property type="nucleotide sequence ID" value="NZ_JWIR02000058.1"/>
</dbReference>